<protein>
    <submittedName>
        <fullName evidence="1">Uncharacterized protein</fullName>
    </submittedName>
</protein>
<evidence type="ECO:0000313" key="1">
    <source>
        <dbReference type="EMBL" id="SCO89445.1"/>
    </source>
</evidence>
<dbReference type="EMBL" id="FMJY01000008">
    <property type="protein sequence ID" value="SCO89445.1"/>
    <property type="molecule type" value="Genomic_DNA"/>
</dbReference>
<dbReference type="AlphaFoldDB" id="A0A2H3TP37"/>
<gene>
    <name evidence="1" type="ORF">FRV6_13573</name>
</gene>
<proteinExistence type="predicted"/>
<evidence type="ECO:0000313" key="2">
    <source>
        <dbReference type="Proteomes" id="UP000219369"/>
    </source>
</evidence>
<name>A0A2H3TP37_FUSOX</name>
<reference evidence="2" key="1">
    <citation type="submission" date="2016-09" db="EMBL/GenBank/DDBJ databases">
        <authorList>
            <person name="Guldener U."/>
        </authorList>
    </citation>
    <scope>NUCLEOTIDE SEQUENCE [LARGE SCALE GENOMIC DNA]</scope>
    <source>
        <strain evidence="2">V64-1</strain>
    </source>
</reference>
<accession>A0A2H3TP37</accession>
<organism evidence="1 2">
    <name type="scientific">Fusarium oxysporum</name>
    <name type="common">Fusarium vascular wilt</name>
    <dbReference type="NCBI Taxonomy" id="5507"/>
    <lineage>
        <taxon>Eukaryota</taxon>
        <taxon>Fungi</taxon>
        <taxon>Dikarya</taxon>
        <taxon>Ascomycota</taxon>
        <taxon>Pezizomycotina</taxon>
        <taxon>Sordariomycetes</taxon>
        <taxon>Hypocreomycetidae</taxon>
        <taxon>Hypocreales</taxon>
        <taxon>Nectriaceae</taxon>
        <taxon>Fusarium</taxon>
        <taxon>Fusarium oxysporum species complex</taxon>
    </lineage>
</organism>
<dbReference type="OrthoDB" id="10269590at2759"/>
<dbReference type="Proteomes" id="UP000219369">
    <property type="component" value="Unassembled WGS sequence"/>
</dbReference>
<sequence length="146" mass="17288">MTYHFEQCDLFDPRLVLWPRTQTRENIDQLNDRSMAGDIVRGEDGSDFHEIIKDASEFEQAPGELVQRNVERHWNIRSIWLVTCGWPSHRHQPGHEPIAIQMIVHLFSYSVYHFGRSVVRVTTRDQNMHVHGNESCFWFDPFRPIS</sequence>